<dbReference type="PANTHER" id="PTHR47024">
    <property type="entry name" value="BIOFILM ABSENT ON HEAD (AFTER YERSINIA EXPOSURE)-RELATED"/>
    <property type="match status" value="1"/>
</dbReference>
<feature type="transmembrane region" description="Helical" evidence="6">
    <location>
        <begin position="7"/>
        <end position="27"/>
    </location>
</feature>
<reference evidence="8" key="1">
    <citation type="submission" date="2023-10" db="EMBL/GenBank/DDBJ databases">
        <title>Genome assembly of Pristionchus species.</title>
        <authorList>
            <person name="Yoshida K."/>
            <person name="Sommer R.J."/>
        </authorList>
    </citation>
    <scope>NUCLEOTIDE SEQUENCE</scope>
    <source>
        <strain evidence="8">RS0144</strain>
    </source>
</reference>
<keyword evidence="6" id="KW-0812">Transmembrane</keyword>
<evidence type="ECO:0000313" key="9">
    <source>
        <dbReference type="Proteomes" id="UP001432027"/>
    </source>
</evidence>
<keyword evidence="3 6" id="KW-0328">Glycosyltransferase</keyword>
<evidence type="ECO:0000256" key="3">
    <source>
        <dbReference type="ARBA" id="ARBA00022676"/>
    </source>
</evidence>
<comment type="caution">
    <text evidence="8">The sequence shown here is derived from an EMBL/GenBank/DDBJ whole genome shotgun (WGS) entry which is preliminary data.</text>
</comment>
<comment type="subcellular location">
    <subcellularLocation>
        <location evidence="1">Membrane</location>
        <topology evidence="1">Single-pass membrane protein</topology>
    </subcellularLocation>
</comment>
<evidence type="ECO:0000256" key="4">
    <source>
        <dbReference type="ARBA" id="ARBA00022679"/>
    </source>
</evidence>
<dbReference type="GO" id="GO:0016757">
    <property type="term" value="F:glycosyltransferase activity"/>
    <property type="evidence" value="ECO:0007669"/>
    <property type="project" value="UniProtKB-UniRule"/>
</dbReference>
<feature type="non-terminal residue" evidence="8">
    <location>
        <position position="405"/>
    </location>
</feature>
<protein>
    <recommendedName>
        <fullName evidence="6">Glycosyltransferase family 92 protein</fullName>
        <ecNumber evidence="6">2.4.1.-</ecNumber>
    </recommendedName>
</protein>
<keyword evidence="4 6" id="KW-0808">Transferase</keyword>
<comment type="similarity">
    <text evidence="2 6">Belongs to the glycosyltransferase 92 family.</text>
</comment>
<keyword evidence="6" id="KW-1133">Transmembrane helix</keyword>
<accession>A0AAV5SB42</accession>
<proteinExistence type="inferred from homology"/>
<evidence type="ECO:0000256" key="1">
    <source>
        <dbReference type="ARBA" id="ARBA00004167"/>
    </source>
</evidence>
<evidence type="ECO:0000256" key="6">
    <source>
        <dbReference type="RuleBase" id="RU366017"/>
    </source>
</evidence>
<dbReference type="EC" id="2.4.1.-" evidence="6"/>
<keyword evidence="9" id="KW-1185">Reference proteome</keyword>
<evidence type="ECO:0000256" key="2">
    <source>
        <dbReference type="ARBA" id="ARBA00007647"/>
    </source>
</evidence>
<evidence type="ECO:0000313" key="8">
    <source>
        <dbReference type="EMBL" id="GMS80476.1"/>
    </source>
</evidence>
<dbReference type="Proteomes" id="UP001432027">
    <property type="component" value="Unassembled WGS sequence"/>
</dbReference>
<dbReference type="Pfam" id="PF01697">
    <property type="entry name" value="Glyco_transf_92"/>
    <property type="match status" value="1"/>
</dbReference>
<dbReference type="PANTHER" id="PTHR47024:SF1">
    <property type="entry name" value="GLYCOSYLTRANSFERASE FAMILY 92 PROTEIN"/>
    <property type="match status" value="1"/>
</dbReference>
<dbReference type="AlphaFoldDB" id="A0AAV5SB42"/>
<feature type="non-terminal residue" evidence="8">
    <location>
        <position position="1"/>
    </location>
</feature>
<organism evidence="8 9">
    <name type="scientific">Pristionchus entomophagus</name>
    <dbReference type="NCBI Taxonomy" id="358040"/>
    <lineage>
        <taxon>Eukaryota</taxon>
        <taxon>Metazoa</taxon>
        <taxon>Ecdysozoa</taxon>
        <taxon>Nematoda</taxon>
        <taxon>Chromadorea</taxon>
        <taxon>Rhabditida</taxon>
        <taxon>Rhabditina</taxon>
        <taxon>Diplogasteromorpha</taxon>
        <taxon>Diplogasteroidea</taxon>
        <taxon>Neodiplogasteridae</taxon>
        <taxon>Pristionchus</taxon>
    </lineage>
</organism>
<feature type="compositionally biased region" description="Acidic residues" evidence="7">
    <location>
        <begin position="74"/>
        <end position="85"/>
    </location>
</feature>
<dbReference type="GO" id="GO:0016020">
    <property type="term" value="C:membrane"/>
    <property type="evidence" value="ECO:0007669"/>
    <property type="project" value="UniProtKB-SubCell"/>
</dbReference>
<name>A0AAV5SB42_9BILA</name>
<dbReference type="InterPro" id="IPR008166">
    <property type="entry name" value="Glyco_transf_92"/>
</dbReference>
<evidence type="ECO:0000256" key="5">
    <source>
        <dbReference type="ARBA" id="ARBA00023136"/>
    </source>
</evidence>
<feature type="region of interest" description="Disordered" evidence="7">
    <location>
        <begin position="70"/>
        <end position="92"/>
    </location>
</feature>
<dbReference type="EMBL" id="BTSX01000001">
    <property type="protein sequence ID" value="GMS80476.1"/>
    <property type="molecule type" value="Genomic_DNA"/>
</dbReference>
<keyword evidence="5 6" id="KW-0472">Membrane</keyword>
<sequence>LNLLQMAIHRLIIGLCATTFLILLYYFTIIDVHIIPVIYIDRSAGESIAVLAPFKFERNDVLLKSREERKIKEEDEEEEEEEEEGKEGTTPPEIVPYDSIFVYRAYYDDRSSNGTVRVLLMSKCIKDQDFFQMRVGSELQPMLQRPVEGSRCPWAWAPRCKWNAYSLESLPISSRPRSVTIIVNKTREIEVEVNVIPGARKNKFQVKNKVCVPPLFWYTDWPRVILFFEMWKKHNPTFMIYVNSISSKVMKVLEHYQKQDLVQIVNWPLLPLAENGEDPNLSIYRLSHSLAHNDCVMRMKSEFGALVDIDEYLHLLNGETLMDFAREELEKKSNLGSWSFNHHGLFITPLDETFGGIHNASVVRMNGPGKTFFRPETVKFLSTHTVNKHVAKYKHRSVRYCAIFL</sequence>
<gene>
    <name evidence="8" type="ORF">PENTCL1PPCAC_2651</name>
</gene>
<evidence type="ECO:0000256" key="7">
    <source>
        <dbReference type="SAM" id="MobiDB-lite"/>
    </source>
</evidence>